<dbReference type="EMBL" id="GDIQ01073301">
    <property type="protein sequence ID" value="JAN21436.1"/>
    <property type="molecule type" value="Transcribed_RNA"/>
</dbReference>
<dbReference type="InterPro" id="IPR019311">
    <property type="entry name" value="Fy-3"/>
</dbReference>
<dbReference type="Pfam" id="PF10154">
    <property type="entry name" value="Fy-3"/>
    <property type="match status" value="1"/>
</dbReference>
<sequence length="281" mass="31444">MATCRDLTHQLKSTSSCEFVSFDVLDLCRLPLTTSNDPQRLQMALSLYSSNQSGLVLLVDDRLSAYTGMEKEFLRICRRGAELHFPRADLQLENARNTFSTNAFNWRQQISNRRICDVDLGSSLPKTKTPRLGDMYVSRHSNLAQVHVVFHLVSDDSIRSNEINSRHPVLLGLRHILRTAVVSDITTLTIPLLLVHELSEEMTVPWCLRRAELVFKCVKGFMMETASYGGGVDARGTGSSPTLQFLLPRDAADEVFHALAAMLPGVFRVSNPLVLRSDAAR</sequence>
<dbReference type="PANTHER" id="PTHR16525">
    <property type="entry name" value="PROTEIN C12ORF4"/>
    <property type="match status" value="1"/>
</dbReference>
<dbReference type="GO" id="GO:0005737">
    <property type="term" value="C:cytoplasm"/>
    <property type="evidence" value="ECO:0007669"/>
    <property type="project" value="TreeGrafter"/>
</dbReference>
<dbReference type="OrthoDB" id="415359at2759"/>
<dbReference type="AlphaFoldDB" id="A0A0P6EN46"/>
<name>A0A0P6EN46_9CRUS</name>
<accession>A0A0P6EN46</accession>
<organism evidence="1">
    <name type="scientific">Daphnia magna</name>
    <dbReference type="NCBI Taxonomy" id="35525"/>
    <lineage>
        <taxon>Eukaryota</taxon>
        <taxon>Metazoa</taxon>
        <taxon>Ecdysozoa</taxon>
        <taxon>Arthropoda</taxon>
        <taxon>Crustacea</taxon>
        <taxon>Branchiopoda</taxon>
        <taxon>Diplostraca</taxon>
        <taxon>Cladocera</taxon>
        <taxon>Anomopoda</taxon>
        <taxon>Daphniidae</taxon>
        <taxon>Daphnia</taxon>
    </lineage>
</organism>
<evidence type="ECO:0000313" key="1">
    <source>
        <dbReference type="EMBL" id="JAN21436.1"/>
    </source>
</evidence>
<protein>
    <submittedName>
        <fullName evidence="1">Uncharacterized protein</fullName>
    </submittedName>
</protein>
<dbReference type="PANTHER" id="PTHR16525:SF0">
    <property type="entry name" value="PROTEIN C12ORF4"/>
    <property type="match status" value="1"/>
</dbReference>
<reference evidence="1" key="1">
    <citation type="submission" date="2015-10" db="EMBL/GenBank/DDBJ databases">
        <title>EvidentialGene: Evidence-directed Construction of Complete mRNA Transcriptomes without Genomes.</title>
        <authorList>
            <person name="Gilbert D.G."/>
        </authorList>
    </citation>
    <scope>NUCLEOTIDE SEQUENCE</scope>
</reference>
<proteinExistence type="predicted"/>